<protein>
    <submittedName>
        <fullName evidence="1">Uncharacterized protein</fullName>
    </submittedName>
</protein>
<dbReference type="OrthoDB" id="2518428at2759"/>
<reference evidence="1" key="1">
    <citation type="submission" date="2021-03" db="EMBL/GenBank/DDBJ databases">
        <title>Draft genome sequence of rust myrtle Austropuccinia psidii MF-1, a brazilian biotype.</title>
        <authorList>
            <person name="Quecine M.C."/>
            <person name="Pachon D.M.R."/>
            <person name="Bonatelli M.L."/>
            <person name="Correr F.H."/>
            <person name="Franceschini L.M."/>
            <person name="Leite T.F."/>
            <person name="Margarido G.R.A."/>
            <person name="Almeida C.A."/>
            <person name="Ferrarezi J.A."/>
            <person name="Labate C.A."/>
        </authorList>
    </citation>
    <scope>NUCLEOTIDE SEQUENCE</scope>
    <source>
        <strain evidence="1">MF-1</strain>
    </source>
</reference>
<dbReference type="AlphaFoldDB" id="A0A9Q3H6L0"/>
<comment type="caution">
    <text evidence="1">The sequence shown here is derived from an EMBL/GenBank/DDBJ whole genome shotgun (WGS) entry which is preliminary data.</text>
</comment>
<gene>
    <name evidence="1" type="ORF">O181_032822</name>
</gene>
<dbReference type="Proteomes" id="UP000765509">
    <property type="component" value="Unassembled WGS sequence"/>
</dbReference>
<name>A0A9Q3H6L0_9BASI</name>
<dbReference type="EMBL" id="AVOT02011916">
    <property type="protein sequence ID" value="MBW0493107.1"/>
    <property type="molecule type" value="Genomic_DNA"/>
</dbReference>
<organism evidence="1 2">
    <name type="scientific">Austropuccinia psidii MF-1</name>
    <dbReference type="NCBI Taxonomy" id="1389203"/>
    <lineage>
        <taxon>Eukaryota</taxon>
        <taxon>Fungi</taxon>
        <taxon>Dikarya</taxon>
        <taxon>Basidiomycota</taxon>
        <taxon>Pucciniomycotina</taxon>
        <taxon>Pucciniomycetes</taxon>
        <taxon>Pucciniales</taxon>
        <taxon>Sphaerophragmiaceae</taxon>
        <taxon>Austropuccinia</taxon>
    </lineage>
</organism>
<keyword evidence="2" id="KW-1185">Reference proteome</keyword>
<evidence type="ECO:0000313" key="1">
    <source>
        <dbReference type="EMBL" id="MBW0493107.1"/>
    </source>
</evidence>
<evidence type="ECO:0000313" key="2">
    <source>
        <dbReference type="Proteomes" id="UP000765509"/>
    </source>
</evidence>
<accession>A0A9Q3H6L0</accession>
<proteinExistence type="predicted"/>
<sequence>MCKDKPARGKGYTSGASCVTSILMNDIESKVNLDTGAFCTCVGNDYPQAILPGWKMHLLPIEGVQFSSSSNNMYPLGMLDTNPVFPHPKGSVRIKTEIVVMENCTSQHIIIGNDSLNISCIDINNHKDRYFTIGENKRQNFAFSNIPKQIPVIYFVKDTYKEEFEAN</sequence>